<gene>
    <name evidence="16" type="ordered locus">Marky_1494</name>
</gene>
<dbReference type="GO" id="GO:0009088">
    <property type="term" value="P:threonine biosynthetic process"/>
    <property type="evidence" value="ECO:0007669"/>
    <property type="project" value="UniProtKB-UniPathway"/>
</dbReference>
<keyword evidence="11 12" id="KW-0521">NADP</keyword>
<feature type="binding site" evidence="11">
    <location>
        <position position="102"/>
    </location>
    <ligand>
        <name>NADPH</name>
        <dbReference type="ChEBI" id="CHEBI:57783"/>
    </ligand>
</feature>
<dbReference type="InterPro" id="IPR036291">
    <property type="entry name" value="NAD(P)-bd_dom_sf"/>
</dbReference>
<dbReference type="NCBIfam" id="NF004976">
    <property type="entry name" value="PRK06349.1"/>
    <property type="match status" value="1"/>
</dbReference>
<dbReference type="Gene3D" id="3.40.50.720">
    <property type="entry name" value="NAD(P)-binding Rossmann-like Domain"/>
    <property type="match status" value="1"/>
</dbReference>
<evidence type="ECO:0000259" key="15">
    <source>
        <dbReference type="Pfam" id="PF03447"/>
    </source>
</evidence>
<dbReference type="SUPFAM" id="SSF51735">
    <property type="entry name" value="NAD(P)-binding Rossmann-fold domains"/>
    <property type="match status" value="1"/>
</dbReference>
<comment type="pathway">
    <text evidence="1 12">Amino-acid biosynthesis; L-threonine biosynthesis; L-threonine from L-aspartate: step 3/5.</text>
</comment>
<comment type="similarity">
    <text evidence="3 13">Belongs to the homoserine dehydrogenase family.</text>
</comment>
<feature type="active site" description="Proton donor" evidence="10">
    <location>
        <position position="199"/>
    </location>
</feature>
<evidence type="ECO:0000256" key="11">
    <source>
        <dbReference type="PIRSR" id="PIRSR036497-2"/>
    </source>
</evidence>
<dbReference type="InterPro" id="IPR005106">
    <property type="entry name" value="Asp/hSer_DH_NAD-bd"/>
</dbReference>
<dbReference type="EC" id="1.1.1.3" evidence="4 12"/>
<dbReference type="SUPFAM" id="SSF55347">
    <property type="entry name" value="Glyceraldehyde-3-phosphate dehydrogenase-like, C-terminal domain"/>
    <property type="match status" value="1"/>
</dbReference>
<feature type="domain" description="Aspartate/homoserine dehydrogenase NAD-binding" evidence="15">
    <location>
        <begin position="10"/>
        <end position="110"/>
    </location>
</feature>
<dbReference type="GO" id="GO:0004412">
    <property type="term" value="F:homoserine dehydrogenase activity"/>
    <property type="evidence" value="ECO:0007669"/>
    <property type="project" value="UniProtKB-EC"/>
</dbReference>
<evidence type="ECO:0000256" key="4">
    <source>
        <dbReference type="ARBA" id="ARBA00013213"/>
    </source>
</evidence>
<keyword evidence="17" id="KW-1185">Reference proteome</keyword>
<evidence type="ECO:0000256" key="5">
    <source>
        <dbReference type="ARBA" id="ARBA00013376"/>
    </source>
</evidence>
<dbReference type="FunFam" id="3.30.360.10:FF:000005">
    <property type="entry name" value="Homoserine dehydrogenase"/>
    <property type="match status" value="1"/>
</dbReference>
<dbReference type="InterPro" id="IPR022697">
    <property type="entry name" value="HDH_short"/>
</dbReference>
<evidence type="ECO:0000256" key="2">
    <source>
        <dbReference type="ARBA" id="ARBA00005062"/>
    </source>
</evidence>
<dbReference type="OrthoDB" id="9808167at2"/>
<dbReference type="RefSeq" id="WP_013704276.1">
    <property type="nucleotide sequence ID" value="NC_015387.1"/>
</dbReference>
<feature type="binding site" evidence="11">
    <location>
        <position position="184"/>
    </location>
    <ligand>
        <name>L-homoserine</name>
        <dbReference type="ChEBI" id="CHEBI:57476"/>
    </ligand>
</feature>
<dbReference type="UniPathway" id="UPA00051">
    <property type="reaction ID" value="UER00465"/>
</dbReference>
<organism evidence="16 17">
    <name type="scientific">Marinithermus hydrothermalis (strain DSM 14884 / JCM 11576 / T1)</name>
    <dbReference type="NCBI Taxonomy" id="869210"/>
    <lineage>
        <taxon>Bacteria</taxon>
        <taxon>Thermotogati</taxon>
        <taxon>Deinococcota</taxon>
        <taxon>Deinococci</taxon>
        <taxon>Thermales</taxon>
        <taxon>Thermaceae</taxon>
        <taxon>Marinithermus</taxon>
    </lineage>
</organism>
<evidence type="ECO:0000313" key="16">
    <source>
        <dbReference type="EMBL" id="AEB12229.1"/>
    </source>
</evidence>
<dbReference type="GO" id="GO:0009086">
    <property type="term" value="P:methionine biosynthetic process"/>
    <property type="evidence" value="ECO:0007669"/>
    <property type="project" value="UniProtKB-KW"/>
</dbReference>
<keyword evidence="8 12" id="KW-0560">Oxidoreductase</keyword>
<evidence type="ECO:0000256" key="9">
    <source>
        <dbReference type="ARBA" id="ARBA00023167"/>
    </source>
</evidence>
<dbReference type="PANTHER" id="PTHR43331:SF1">
    <property type="entry name" value="HOMOSERINE DEHYDROGENASE"/>
    <property type="match status" value="1"/>
</dbReference>
<name>F2NPE8_MARHT</name>
<evidence type="ECO:0000256" key="13">
    <source>
        <dbReference type="RuleBase" id="RU004171"/>
    </source>
</evidence>
<dbReference type="PIRSF" id="PIRSF036497">
    <property type="entry name" value="HDH_short"/>
    <property type="match status" value="1"/>
</dbReference>
<dbReference type="eggNOG" id="COG0460">
    <property type="taxonomic scope" value="Bacteria"/>
</dbReference>
<evidence type="ECO:0000313" key="17">
    <source>
        <dbReference type="Proteomes" id="UP000007030"/>
    </source>
</evidence>
<dbReference type="Pfam" id="PF00742">
    <property type="entry name" value="Homoserine_dh"/>
    <property type="match status" value="1"/>
</dbReference>
<evidence type="ECO:0000256" key="8">
    <source>
        <dbReference type="ARBA" id="ARBA00023002"/>
    </source>
</evidence>
<feature type="binding site" evidence="11">
    <location>
        <begin position="10"/>
        <end position="15"/>
    </location>
    <ligand>
        <name>NADP(+)</name>
        <dbReference type="ChEBI" id="CHEBI:58349"/>
    </ligand>
</feature>
<sequence>MEALRVALLGAGTVGSGFVKLLTAHAERLATLGTEVRITGILVRDPAKPRPAWVPTDRLTTEADALLADADVVVEAMGGTGRAQELVLAALEAGLPVITANKALLAEAWDALKPHALEGLLFYEAAVMAGTPVIEPLSGALRGSSLIELHAILNGTTNYILGRMETGATFQEALAEAQAKGYAEADPTLDVAGIDAAHKLAVLARLVADPSFPWEAVRRHTRGIEHLTPAVLRAARGEGKVVRLVASLYAQEGRWHARVRPVKLPQDHPLAQASLSQNALYFKGDAVGAVCIVGGGAGSLVTASGLLGDLYRLLEGYPGHPPLPAPVPAPAIEASRFEEV</sequence>
<comment type="catalytic activity">
    <reaction evidence="12">
        <text>L-homoserine + NADP(+) = L-aspartate 4-semialdehyde + NADPH + H(+)</text>
        <dbReference type="Rhea" id="RHEA:15761"/>
        <dbReference type="ChEBI" id="CHEBI:15378"/>
        <dbReference type="ChEBI" id="CHEBI:57476"/>
        <dbReference type="ChEBI" id="CHEBI:57783"/>
        <dbReference type="ChEBI" id="CHEBI:58349"/>
        <dbReference type="ChEBI" id="CHEBI:537519"/>
        <dbReference type="EC" id="1.1.1.3"/>
    </reaction>
</comment>
<accession>F2NPE8</accession>
<keyword evidence="6 12" id="KW-0028">Amino-acid biosynthesis</keyword>
<dbReference type="InterPro" id="IPR001342">
    <property type="entry name" value="HDH_cat"/>
</dbReference>
<keyword evidence="9 12" id="KW-0486">Methionine biosynthesis</keyword>
<protein>
    <recommendedName>
        <fullName evidence="5 12">Homoserine dehydrogenase</fullName>
        <ecNumber evidence="4 12">1.1.1.3</ecNumber>
    </recommendedName>
</protein>
<evidence type="ECO:0000256" key="6">
    <source>
        <dbReference type="ARBA" id="ARBA00022605"/>
    </source>
</evidence>
<dbReference type="Pfam" id="PF03447">
    <property type="entry name" value="NAD_binding_3"/>
    <property type="match status" value="1"/>
</dbReference>
<dbReference type="UniPathway" id="UPA00050">
    <property type="reaction ID" value="UER00063"/>
</dbReference>
<reference evidence="16 17" key="1">
    <citation type="journal article" date="2012" name="Stand. Genomic Sci.">
        <title>Complete genome sequence of the aerobic, heterotroph Marinithermus hydrothermalis type strain (T1(T)) from a deep-sea hydrothermal vent chimney.</title>
        <authorList>
            <person name="Copeland A."/>
            <person name="Gu W."/>
            <person name="Yasawong M."/>
            <person name="Lapidus A."/>
            <person name="Lucas S."/>
            <person name="Deshpande S."/>
            <person name="Pagani I."/>
            <person name="Tapia R."/>
            <person name="Cheng J.F."/>
            <person name="Goodwin L.A."/>
            <person name="Pitluck S."/>
            <person name="Liolios K."/>
            <person name="Ivanova N."/>
            <person name="Mavromatis K."/>
            <person name="Mikhailova N."/>
            <person name="Pati A."/>
            <person name="Chen A."/>
            <person name="Palaniappan K."/>
            <person name="Land M."/>
            <person name="Pan C."/>
            <person name="Brambilla E.M."/>
            <person name="Rohde M."/>
            <person name="Tindall B.J."/>
            <person name="Sikorski J."/>
            <person name="Goker M."/>
            <person name="Detter J.C."/>
            <person name="Bristow J."/>
            <person name="Eisen J.A."/>
            <person name="Markowitz V."/>
            <person name="Hugenholtz P."/>
            <person name="Kyrpides N.C."/>
            <person name="Klenk H.P."/>
            <person name="Woyke T."/>
        </authorList>
    </citation>
    <scope>NUCLEOTIDE SEQUENCE [LARGE SCALE GENOMIC DNA]</scope>
    <source>
        <strain evidence="17">DSM 14884 / JCM 11576 / T1</strain>
    </source>
</reference>
<dbReference type="KEGG" id="mhd:Marky_1494"/>
<dbReference type="InterPro" id="IPR019811">
    <property type="entry name" value="HDH_CS"/>
</dbReference>
<evidence type="ECO:0000256" key="12">
    <source>
        <dbReference type="RuleBase" id="RU000579"/>
    </source>
</evidence>
<evidence type="ECO:0000256" key="1">
    <source>
        <dbReference type="ARBA" id="ARBA00005056"/>
    </source>
</evidence>
<evidence type="ECO:0000256" key="10">
    <source>
        <dbReference type="PIRSR" id="PIRSR036497-1"/>
    </source>
</evidence>
<comment type="pathway">
    <text evidence="2 12">Amino-acid biosynthesis; L-methionine biosynthesis via de novo pathway; L-homoserine from L-aspartate: step 3/3.</text>
</comment>
<keyword evidence="7 12" id="KW-0791">Threonine biosynthesis</keyword>
<proteinExistence type="inferred from homology"/>
<evidence type="ECO:0000259" key="14">
    <source>
        <dbReference type="Pfam" id="PF00742"/>
    </source>
</evidence>
<dbReference type="Proteomes" id="UP000007030">
    <property type="component" value="Chromosome"/>
</dbReference>
<dbReference type="PANTHER" id="PTHR43331">
    <property type="entry name" value="HOMOSERINE DEHYDROGENASE"/>
    <property type="match status" value="1"/>
</dbReference>
<dbReference type="STRING" id="869210.Marky_1494"/>
<dbReference type="AlphaFoldDB" id="F2NPE8"/>
<dbReference type="EMBL" id="CP002630">
    <property type="protein sequence ID" value="AEB12229.1"/>
    <property type="molecule type" value="Genomic_DNA"/>
</dbReference>
<feature type="domain" description="Homoserine dehydrogenase catalytic" evidence="14">
    <location>
        <begin position="132"/>
        <end position="310"/>
    </location>
</feature>
<dbReference type="GO" id="GO:0050661">
    <property type="term" value="F:NADP binding"/>
    <property type="evidence" value="ECO:0007669"/>
    <property type="project" value="InterPro"/>
</dbReference>
<evidence type="ECO:0000256" key="7">
    <source>
        <dbReference type="ARBA" id="ARBA00022697"/>
    </source>
</evidence>
<dbReference type="HOGENOM" id="CLU_009116_1_2_0"/>
<evidence type="ECO:0000256" key="3">
    <source>
        <dbReference type="ARBA" id="ARBA00006753"/>
    </source>
</evidence>
<dbReference type="PROSITE" id="PS01042">
    <property type="entry name" value="HOMOSER_DHGENASE"/>
    <property type="match status" value="1"/>
</dbReference>
<dbReference type="Gene3D" id="3.30.360.10">
    <property type="entry name" value="Dihydrodipicolinate Reductase, domain 2"/>
    <property type="match status" value="1"/>
</dbReference>